<proteinExistence type="predicted"/>
<dbReference type="AlphaFoldDB" id="C6LCZ3"/>
<dbReference type="SUPFAM" id="SSF55909">
    <property type="entry name" value="Pentein"/>
    <property type="match status" value="1"/>
</dbReference>
<name>C6LCZ3_9FIRM</name>
<dbReference type="Proteomes" id="UP000005561">
    <property type="component" value="Unassembled WGS sequence"/>
</dbReference>
<dbReference type="PANTHER" id="PTHR47271:SF2">
    <property type="entry name" value="ARGININE DEIMINASE"/>
    <property type="match status" value="1"/>
</dbReference>
<dbReference type="eggNOG" id="COG1834">
    <property type="taxonomic scope" value="Bacteria"/>
</dbReference>
<dbReference type="EMBL" id="ACCL02000006">
    <property type="protein sequence ID" value="EET61476.1"/>
    <property type="molecule type" value="Genomic_DNA"/>
</dbReference>
<keyword evidence="2" id="KW-1185">Reference proteome</keyword>
<accession>C6LCZ3</accession>
<dbReference type="STRING" id="168384.SAMN05660368_01589"/>
<dbReference type="Gene3D" id="3.75.10.10">
    <property type="entry name" value="L-arginine/glycine Amidinotransferase, Chain A"/>
    <property type="match status" value="1"/>
</dbReference>
<dbReference type="GO" id="GO:0016740">
    <property type="term" value="F:transferase activity"/>
    <property type="evidence" value="ECO:0007669"/>
    <property type="project" value="UniProtKB-KW"/>
</dbReference>
<organism evidence="1 2">
    <name type="scientific">Marvinbryantia formatexigens DSM 14469</name>
    <dbReference type="NCBI Taxonomy" id="478749"/>
    <lineage>
        <taxon>Bacteria</taxon>
        <taxon>Bacillati</taxon>
        <taxon>Bacillota</taxon>
        <taxon>Clostridia</taxon>
        <taxon>Lachnospirales</taxon>
        <taxon>Lachnospiraceae</taxon>
        <taxon>Marvinbryantia</taxon>
    </lineage>
</organism>
<sequence length="330" mass="37501">MATLQMYMDRSRIDNMFTSEVYGEVWGNEFGVDNSVGKIRKILIHRPGEELKQLAEGSYEEEAGARILKSRDGKRIRNYFKSHKLPDIGLMQEQHDRMAEILRNNGIEIFYLEDPSYYWTNLTFTRDVALMLPKGVVLTRFAMYFHQGDTCITQKFMAEQGIPIIGAIQGRGTVEGGSFSMLDAHTAIVGRSVRINDAGIEQLRTLLSYQDIELIVVDMPAYYIHLDEAFLPVDKDKILVSTFILPHWFLKMLKERGYQLIETDMEDPMLTNNCLALEPGKVLFSASGVKTRKNLEKAGVETIPVDISEINRLGGGIHCSTLPLWRMPVS</sequence>
<comment type="caution">
    <text evidence="1">The sequence shown here is derived from an EMBL/GenBank/DDBJ whole genome shotgun (WGS) entry which is preliminary data.</text>
</comment>
<dbReference type="Pfam" id="PF19420">
    <property type="entry name" value="DDAH_eukar"/>
    <property type="match status" value="1"/>
</dbReference>
<dbReference type="RefSeq" id="WP_006861445.1">
    <property type="nucleotide sequence ID" value="NZ_ACCL02000006.1"/>
</dbReference>
<dbReference type="GO" id="GO:0016990">
    <property type="term" value="F:arginine deiminase activity"/>
    <property type="evidence" value="ECO:0007669"/>
    <property type="project" value="TreeGrafter"/>
</dbReference>
<dbReference type="PANTHER" id="PTHR47271">
    <property type="entry name" value="ARGININE DEIMINASE"/>
    <property type="match status" value="1"/>
</dbReference>
<evidence type="ECO:0000313" key="1">
    <source>
        <dbReference type="EMBL" id="EET61476.1"/>
    </source>
</evidence>
<reference evidence="1" key="1">
    <citation type="submission" date="2009-07" db="EMBL/GenBank/DDBJ databases">
        <authorList>
            <person name="Weinstock G."/>
            <person name="Sodergren E."/>
            <person name="Clifton S."/>
            <person name="Fulton L."/>
            <person name="Fulton B."/>
            <person name="Courtney L."/>
            <person name="Fronick C."/>
            <person name="Harrison M."/>
            <person name="Strong C."/>
            <person name="Farmer C."/>
            <person name="Delahaunty K."/>
            <person name="Markovic C."/>
            <person name="Hall O."/>
            <person name="Minx P."/>
            <person name="Tomlinson C."/>
            <person name="Mitreva M."/>
            <person name="Nelson J."/>
            <person name="Hou S."/>
            <person name="Wollam A."/>
            <person name="Pepin K.H."/>
            <person name="Johnson M."/>
            <person name="Bhonagiri V."/>
            <person name="Nash W.E."/>
            <person name="Warren W."/>
            <person name="Chinwalla A."/>
            <person name="Mardis E.R."/>
            <person name="Wilson R.K."/>
        </authorList>
    </citation>
    <scope>NUCLEOTIDE SEQUENCE [LARGE SCALE GENOMIC DNA]</scope>
    <source>
        <strain evidence="1">DSM 14469</strain>
    </source>
</reference>
<dbReference type="OrthoDB" id="9807502at2"/>
<dbReference type="GO" id="GO:0019546">
    <property type="term" value="P:L-arginine deiminase pathway"/>
    <property type="evidence" value="ECO:0007669"/>
    <property type="project" value="TreeGrafter"/>
</dbReference>
<evidence type="ECO:0000313" key="2">
    <source>
        <dbReference type="Proteomes" id="UP000005561"/>
    </source>
</evidence>
<protein>
    <submittedName>
        <fullName evidence="1">Amidinotransferase</fullName>
    </submittedName>
</protein>
<gene>
    <name evidence="1" type="ORF">BRYFOR_06651</name>
</gene>